<gene>
    <name evidence="1" type="ORF">CK203_087962</name>
</gene>
<name>A0A438D7W6_VITVI</name>
<protein>
    <submittedName>
        <fullName evidence="1">Uncharacterized protein</fullName>
    </submittedName>
</protein>
<organism evidence="1 2">
    <name type="scientific">Vitis vinifera</name>
    <name type="common">Grape</name>
    <dbReference type="NCBI Taxonomy" id="29760"/>
    <lineage>
        <taxon>Eukaryota</taxon>
        <taxon>Viridiplantae</taxon>
        <taxon>Streptophyta</taxon>
        <taxon>Embryophyta</taxon>
        <taxon>Tracheophyta</taxon>
        <taxon>Spermatophyta</taxon>
        <taxon>Magnoliopsida</taxon>
        <taxon>eudicotyledons</taxon>
        <taxon>Gunneridae</taxon>
        <taxon>Pentapetalae</taxon>
        <taxon>rosids</taxon>
        <taxon>Vitales</taxon>
        <taxon>Vitaceae</taxon>
        <taxon>Viteae</taxon>
        <taxon>Vitis</taxon>
    </lineage>
</organism>
<reference evidence="1 2" key="1">
    <citation type="journal article" date="2018" name="PLoS Genet.">
        <title>Population sequencing reveals clonal diversity and ancestral inbreeding in the grapevine cultivar Chardonnay.</title>
        <authorList>
            <person name="Roach M.J."/>
            <person name="Johnson D.L."/>
            <person name="Bohlmann J."/>
            <person name="van Vuuren H.J."/>
            <person name="Jones S.J."/>
            <person name="Pretorius I.S."/>
            <person name="Schmidt S.A."/>
            <person name="Borneman A.R."/>
        </authorList>
    </citation>
    <scope>NUCLEOTIDE SEQUENCE [LARGE SCALE GENOMIC DNA]</scope>
    <source>
        <strain evidence="2">cv. Chardonnay</strain>
        <tissue evidence="1">Leaf</tissue>
    </source>
</reference>
<dbReference type="Proteomes" id="UP000288805">
    <property type="component" value="Unassembled WGS sequence"/>
</dbReference>
<accession>A0A438D7W6</accession>
<dbReference type="EMBL" id="QGNW01001749">
    <property type="protein sequence ID" value="RVW31538.1"/>
    <property type="molecule type" value="Genomic_DNA"/>
</dbReference>
<dbReference type="AlphaFoldDB" id="A0A438D7W6"/>
<evidence type="ECO:0000313" key="2">
    <source>
        <dbReference type="Proteomes" id="UP000288805"/>
    </source>
</evidence>
<comment type="caution">
    <text evidence="1">The sequence shown here is derived from an EMBL/GenBank/DDBJ whole genome shotgun (WGS) entry which is preliminary data.</text>
</comment>
<sequence>MRESLPLRNPLETRGSACVEVMTTLHGSTSSPWRHAEGYVPPEGMIASARDPLTHSFYFLEPPQPYRYEYQFGYTWVNQQIPPQDNVQYNPVVSPPPPLSQLVPHSAPYVLHSQTDVTPPPTVAPIPASEDTHARMDKLEQRMKQMRVSDGAIGWDDFDGALVASLPT</sequence>
<evidence type="ECO:0000313" key="1">
    <source>
        <dbReference type="EMBL" id="RVW31538.1"/>
    </source>
</evidence>
<proteinExistence type="predicted"/>